<reference evidence="2" key="1">
    <citation type="submission" date="2016-12" db="EMBL/GenBank/DDBJ databases">
        <authorList>
            <person name="Herbold C."/>
        </authorList>
    </citation>
    <scope>NUCLEOTIDE SEQUENCE [LARGE SCALE GENOMIC DNA]</scope>
</reference>
<evidence type="ECO:0000313" key="1">
    <source>
        <dbReference type="EMBL" id="SHO43307.1"/>
    </source>
</evidence>
<keyword evidence="2" id="KW-1185">Reference proteome</keyword>
<organism evidence="1 2">
    <name type="scientific">Nitrosotalea sinensis</name>
    <dbReference type="NCBI Taxonomy" id="1499975"/>
    <lineage>
        <taxon>Archaea</taxon>
        <taxon>Nitrososphaerota</taxon>
        <taxon>Nitrososphaeria</taxon>
        <taxon>Nitrosotaleales</taxon>
        <taxon>Nitrosotaleaceae</taxon>
        <taxon>Nitrosotalea</taxon>
    </lineage>
</organism>
<protein>
    <submittedName>
        <fullName evidence="1">Uncharacterized protein</fullName>
    </submittedName>
</protein>
<dbReference type="AlphaFoldDB" id="A0A2H1EEN4"/>
<dbReference type="Proteomes" id="UP000232412">
    <property type="component" value="Unassembled WGS sequence"/>
</dbReference>
<accession>A0A2H1EEN4</accession>
<dbReference type="EMBL" id="FRFC01000003">
    <property type="protein sequence ID" value="SHO43307.1"/>
    <property type="molecule type" value="Genomic_DNA"/>
</dbReference>
<proteinExistence type="predicted"/>
<evidence type="ECO:0000313" key="2">
    <source>
        <dbReference type="Proteomes" id="UP000232412"/>
    </source>
</evidence>
<name>A0A2H1EEN4_9ARCH</name>
<gene>
    <name evidence="1" type="ORF">NSIN_20003</name>
</gene>
<sequence>MRFYVYFSYNLLAKTYSLYYSYVNDNNFLTNDNLRFILL</sequence>